<dbReference type="GeneID" id="13013642"/>
<dbReference type="AlphaFoldDB" id="I3TG52"/>
<dbReference type="STRING" id="1184251.TCELL_1318"/>
<feature type="compositionally biased region" description="Basic residues" evidence="1">
    <location>
        <begin position="162"/>
        <end position="196"/>
    </location>
</feature>
<protein>
    <submittedName>
        <fullName evidence="2">Uncharacterized protein</fullName>
    </submittedName>
</protein>
<dbReference type="eggNOG" id="arCOG08854">
    <property type="taxonomic scope" value="Archaea"/>
</dbReference>
<name>I3TG52_THEC1</name>
<organism evidence="2 3">
    <name type="scientific">Thermogladius calderae (strain DSM 22663 / VKM B-2946 / 1633)</name>
    <dbReference type="NCBI Taxonomy" id="1184251"/>
    <lineage>
        <taxon>Archaea</taxon>
        <taxon>Thermoproteota</taxon>
        <taxon>Thermoprotei</taxon>
        <taxon>Desulfurococcales</taxon>
        <taxon>Desulfurococcaceae</taxon>
        <taxon>Thermogladius</taxon>
    </lineage>
</organism>
<keyword evidence="3" id="KW-1185">Reference proteome</keyword>
<proteinExistence type="predicted"/>
<feature type="region of interest" description="Disordered" evidence="1">
    <location>
        <begin position="159"/>
        <end position="196"/>
    </location>
</feature>
<dbReference type="RefSeq" id="WP_014737990.1">
    <property type="nucleotide sequence ID" value="NC_017954.1"/>
</dbReference>
<reference evidence="2 3" key="1">
    <citation type="journal article" date="2012" name="J. Bacteriol.">
        <title>Complete genome sequence of the hyperthermophilic cellulolytic Crenarchaeon 'Thermogladius cellulolyticus' 1633.</title>
        <authorList>
            <person name="Mardanov A.V."/>
            <person name="Kochetkova T.V."/>
            <person name="Beletsky A.V."/>
            <person name="Bonch-Osmolovskaya E.A."/>
            <person name="Ravin N.V."/>
            <person name="Skryabin K.G."/>
        </authorList>
    </citation>
    <scope>NUCLEOTIDE SEQUENCE [LARGE SCALE GENOMIC DNA]</scope>
    <source>
        <strain evidence="3">DSM 22663 / VKM B-2946 / 1633</strain>
    </source>
</reference>
<evidence type="ECO:0000313" key="2">
    <source>
        <dbReference type="EMBL" id="AFK51740.1"/>
    </source>
</evidence>
<evidence type="ECO:0000313" key="3">
    <source>
        <dbReference type="Proteomes" id="UP000005270"/>
    </source>
</evidence>
<accession>I3TG52</accession>
<dbReference type="EMBL" id="CP003531">
    <property type="protein sequence ID" value="AFK51740.1"/>
    <property type="molecule type" value="Genomic_DNA"/>
</dbReference>
<dbReference type="InParanoid" id="I3TG52"/>
<gene>
    <name evidence="2" type="ordered locus">TCELL_1318</name>
</gene>
<dbReference type="KEGG" id="thg:TCELL_1318"/>
<dbReference type="HOGENOM" id="CLU_111438_0_0_2"/>
<sequence length="196" mass="22174">MRAVLKIVDLSPYTENDGVVSALLYKQEEKWDEVEVGEGLESLLSVAGNTISSNPPQVNVLRFVEVEAPGMKVTIGEGSVDGVETVISPVPAYLRSIKFVKVEGENPVVVHEFKPGNPSIVYDSSISFGKKLEYDLILVETSEGVRIVFPHELLLEKVKTETKKRRKRRKSRRSRKSKAEKKKKRRSGKKRRRARR</sequence>
<evidence type="ECO:0000256" key="1">
    <source>
        <dbReference type="SAM" id="MobiDB-lite"/>
    </source>
</evidence>
<dbReference type="Proteomes" id="UP000005270">
    <property type="component" value="Chromosome"/>
</dbReference>